<dbReference type="Pfam" id="PF00892">
    <property type="entry name" value="EamA"/>
    <property type="match status" value="1"/>
</dbReference>
<proteinExistence type="predicted"/>
<dbReference type="SUPFAM" id="SSF103481">
    <property type="entry name" value="Multidrug resistance efflux transporter EmrE"/>
    <property type="match status" value="1"/>
</dbReference>
<keyword evidence="1" id="KW-1133">Transmembrane helix</keyword>
<dbReference type="RefSeq" id="WP_183395998.1">
    <property type="nucleotide sequence ID" value="NZ_JACIDR010000004.1"/>
</dbReference>
<dbReference type="PANTHER" id="PTHR22911">
    <property type="entry name" value="ACYL-MALONYL CONDENSING ENZYME-RELATED"/>
    <property type="match status" value="1"/>
</dbReference>
<dbReference type="PANTHER" id="PTHR22911:SF79">
    <property type="entry name" value="MOBA-LIKE NTP TRANSFERASE DOMAIN-CONTAINING PROTEIN"/>
    <property type="match status" value="1"/>
</dbReference>
<feature type="transmembrane region" description="Helical" evidence="1">
    <location>
        <begin position="248"/>
        <end position="267"/>
    </location>
</feature>
<name>A0A7W6CZY7_9HYPH</name>
<keyword evidence="1" id="KW-0812">Transmembrane</keyword>
<feature type="transmembrane region" description="Helical" evidence="1">
    <location>
        <begin position="39"/>
        <end position="57"/>
    </location>
</feature>
<feature type="transmembrane region" description="Helical" evidence="1">
    <location>
        <begin position="219"/>
        <end position="241"/>
    </location>
</feature>
<gene>
    <name evidence="3" type="ORF">GGR24_002843</name>
</gene>
<keyword evidence="4" id="KW-1185">Reference proteome</keyword>
<protein>
    <submittedName>
        <fullName evidence="3">Drug/metabolite transporter (DMT)-like permease</fullName>
    </submittedName>
</protein>
<keyword evidence="1" id="KW-0472">Membrane</keyword>
<evidence type="ECO:0000313" key="3">
    <source>
        <dbReference type="EMBL" id="MBB3974166.1"/>
    </source>
</evidence>
<dbReference type="Proteomes" id="UP000528964">
    <property type="component" value="Unassembled WGS sequence"/>
</dbReference>
<dbReference type="EMBL" id="JACIDR010000004">
    <property type="protein sequence ID" value="MBB3974166.1"/>
    <property type="molecule type" value="Genomic_DNA"/>
</dbReference>
<feature type="transmembrane region" description="Helical" evidence="1">
    <location>
        <begin position="93"/>
        <end position="115"/>
    </location>
</feature>
<dbReference type="InterPro" id="IPR037185">
    <property type="entry name" value="EmrE-like"/>
</dbReference>
<evidence type="ECO:0000259" key="2">
    <source>
        <dbReference type="Pfam" id="PF00892"/>
    </source>
</evidence>
<feature type="transmembrane region" description="Helical" evidence="1">
    <location>
        <begin position="7"/>
        <end position="27"/>
    </location>
</feature>
<feature type="transmembrane region" description="Helical" evidence="1">
    <location>
        <begin position="127"/>
        <end position="147"/>
    </location>
</feature>
<dbReference type="InterPro" id="IPR000620">
    <property type="entry name" value="EamA_dom"/>
</dbReference>
<feature type="transmembrane region" description="Helical" evidence="1">
    <location>
        <begin position="177"/>
        <end position="199"/>
    </location>
</feature>
<feature type="transmembrane region" description="Helical" evidence="1">
    <location>
        <begin position="153"/>
        <end position="170"/>
    </location>
</feature>
<comment type="caution">
    <text evidence="3">The sequence shown here is derived from an EMBL/GenBank/DDBJ whole genome shotgun (WGS) entry which is preliminary data.</text>
</comment>
<organism evidence="3 4">
    <name type="scientific">Hansschlegelia beijingensis</name>
    <dbReference type="NCBI Taxonomy" id="1133344"/>
    <lineage>
        <taxon>Bacteria</taxon>
        <taxon>Pseudomonadati</taxon>
        <taxon>Pseudomonadota</taxon>
        <taxon>Alphaproteobacteria</taxon>
        <taxon>Hyphomicrobiales</taxon>
        <taxon>Methylopilaceae</taxon>
        <taxon>Hansschlegelia</taxon>
    </lineage>
</organism>
<feature type="domain" description="EamA" evidence="2">
    <location>
        <begin position="11"/>
        <end position="138"/>
    </location>
</feature>
<accession>A0A7W6CZY7</accession>
<evidence type="ECO:0000313" key="4">
    <source>
        <dbReference type="Proteomes" id="UP000528964"/>
    </source>
</evidence>
<evidence type="ECO:0000256" key="1">
    <source>
        <dbReference type="SAM" id="Phobius"/>
    </source>
</evidence>
<dbReference type="GO" id="GO:0016020">
    <property type="term" value="C:membrane"/>
    <property type="evidence" value="ECO:0007669"/>
    <property type="project" value="InterPro"/>
</dbReference>
<feature type="transmembrane region" description="Helical" evidence="1">
    <location>
        <begin position="69"/>
        <end position="87"/>
    </location>
</feature>
<reference evidence="3 4" key="1">
    <citation type="submission" date="2020-08" db="EMBL/GenBank/DDBJ databases">
        <title>Genomic Encyclopedia of Type Strains, Phase IV (KMG-IV): sequencing the most valuable type-strain genomes for metagenomic binning, comparative biology and taxonomic classification.</title>
        <authorList>
            <person name="Goeker M."/>
        </authorList>
    </citation>
    <scope>NUCLEOTIDE SEQUENCE [LARGE SCALE GENOMIC DNA]</scope>
    <source>
        <strain evidence="3 4">DSM 25481</strain>
    </source>
</reference>
<sequence>MRAGRLMSPTLAVALSTLFWGTAWYPMRVLQERGLDPDWAVVVMFGVLSLALGPLIWRARNRLAGHWRALGWIGLTGGVAMTCYYLGVTTTTVARATLLFYLAPAWTTLIEFVALRRPIGLTRGLELALGFAGLLVILGPGGGGGGGINLGDLFALAAGALFALSSFLIHRRPEPGALACTWSWAVASTLSAWLAGALFNADGLQRALAAPDSLTETFLPAAALGTLLFLPMNLLTLWGAARLAPTRLMLLLMCEVGIAFASSAILADDPFGPRELLGCALILSATLVEPLRQRLAAPGRPGG</sequence>
<dbReference type="AlphaFoldDB" id="A0A7W6CZY7"/>